<evidence type="ECO:0000256" key="2">
    <source>
        <dbReference type="ARBA" id="ARBA00022598"/>
    </source>
</evidence>
<evidence type="ECO:0000256" key="3">
    <source>
        <dbReference type="ARBA" id="ARBA00022741"/>
    </source>
</evidence>
<dbReference type="SUPFAM" id="SSF82697">
    <property type="entry name" value="PurS-like"/>
    <property type="match status" value="1"/>
</dbReference>
<dbReference type="GO" id="GO:0005737">
    <property type="term" value="C:cytoplasm"/>
    <property type="evidence" value="ECO:0007669"/>
    <property type="project" value="UniProtKB-SubCell"/>
</dbReference>
<evidence type="ECO:0000313" key="7">
    <source>
        <dbReference type="EMBL" id="ABJ88215.1"/>
    </source>
</evidence>
<dbReference type="AlphaFoldDB" id="Q01Q55"/>
<dbReference type="PANTHER" id="PTHR34696">
    <property type="entry name" value="PHOSPHORIBOSYLFORMYLGLYCINAMIDINE SYNTHASE SUBUNIT PURS"/>
    <property type="match status" value="1"/>
</dbReference>
<dbReference type="KEGG" id="sus:Acid_7304"/>
<comment type="subunit">
    <text evidence="6">Part of the FGAM synthase complex composed of 1 PurL, 1 PurQ and 2 PurS subunits.</text>
</comment>
<dbReference type="NCBIfam" id="NF004630">
    <property type="entry name" value="PRK05974.1"/>
    <property type="match status" value="1"/>
</dbReference>
<keyword evidence="3 6" id="KW-0547">Nucleotide-binding</keyword>
<dbReference type="GO" id="GO:0006189">
    <property type="term" value="P:'de novo' IMP biosynthetic process"/>
    <property type="evidence" value="ECO:0007669"/>
    <property type="project" value="UniProtKB-UniRule"/>
</dbReference>
<dbReference type="InParanoid" id="Q01Q55"/>
<proteinExistence type="inferred from homology"/>
<reference evidence="7" key="1">
    <citation type="submission" date="2006-10" db="EMBL/GenBank/DDBJ databases">
        <title>Complete sequence of Solibacter usitatus Ellin6076.</title>
        <authorList>
            <consortium name="US DOE Joint Genome Institute"/>
            <person name="Copeland A."/>
            <person name="Lucas S."/>
            <person name="Lapidus A."/>
            <person name="Barry K."/>
            <person name="Detter J.C."/>
            <person name="Glavina del Rio T."/>
            <person name="Hammon N."/>
            <person name="Israni S."/>
            <person name="Dalin E."/>
            <person name="Tice H."/>
            <person name="Pitluck S."/>
            <person name="Thompson L.S."/>
            <person name="Brettin T."/>
            <person name="Bruce D."/>
            <person name="Han C."/>
            <person name="Tapia R."/>
            <person name="Gilna P."/>
            <person name="Schmutz J."/>
            <person name="Larimer F."/>
            <person name="Land M."/>
            <person name="Hauser L."/>
            <person name="Kyrpides N."/>
            <person name="Mikhailova N."/>
            <person name="Janssen P.H."/>
            <person name="Kuske C.R."/>
            <person name="Richardson P."/>
        </authorList>
    </citation>
    <scope>NUCLEOTIDE SEQUENCE</scope>
    <source>
        <strain evidence="7">Ellin6076</strain>
    </source>
</reference>
<keyword evidence="2 6" id="KW-0436">Ligase</keyword>
<dbReference type="eggNOG" id="COG1828">
    <property type="taxonomic scope" value="Bacteria"/>
</dbReference>
<accession>Q01Q55</accession>
<dbReference type="EMBL" id="CP000473">
    <property type="protein sequence ID" value="ABJ88215.1"/>
    <property type="molecule type" value="Genomic_DNA"/>
</dbReference>
<dbReference type="PANTHER" id="PTHR34696:SF1">
    <property type="entry name" value="PHOSPHORIBOSYLFORMYLGLYCINAMIDINE SYNTHASE SUBUNIT PURS"/>
    <property type="match status" value="1"/>
</dbReference>
<dbReference type="EC" id="6.3.5.3" evidence="6"/>
<protein>
    <recommendedName>
        <fullName evidence="6">Phosphoribosylformylglycinamidine synthase subunit PurS</fullName>
        <shortName evidence="6">FGAM synthase</shortName>
        <ecNumber evidence="6">6.3.5.3</ecNumber>
    </recommendedName>
    <alternativeName>
        <fullName evidence="6">Formylglycinamide ribonucleotide amidotransferase subunit III</fullName>
        <shortName evidence="6">FGAR amidotransferase III</shortName>
        <shortName evidence="6">FGAR-AT III</shortName>
    </alternativeName>
    <alternativeName>
        <fullName evidence="6">Phosphoribosylformylglycinamidine synthase subunit III</fullName>
    </alternativeName>
</protein>
<dbReference type="Pfam" id="PF02700">
    <property type="entry name" value="PurS"/>
    <property type="match status" value="1"/>
</dbReference>
<dbReference type="GO" id="GO:0004642">
    <property type="term" value="F:phosphoribosylformylglycinamidine synthase activity"/>
    <property type="evidence" value="ECO:0007669"/>
    <property type="project" value="UniProtKB-UniRule"/>
</dbReference>
<gene>
    <name evidence="6" type="primary">purS</name>
    <name evidence="7" type="ordered locus">Acid_7304</name>
</gene>
<evidence type="ECO:0000256" key="6">
    <source>
        <dbReference type="HAMAP-Rule" id="MF_01926"/>
    </source>
</evidence>
<dbReference type="NCBIfam" id="TIGR00302">
    <property type="entry name" value="phosphoribosylformylglycinamidine synthase subunit PurS"/>
    <property type="match status" value="1"/>
</dbReference>
<comment type="similarity">
    <text evidence="6">Belongs to the PurS family.</text>
</comment>
<dbReference type="HOGENOM" id="CLU_164833_3_1_0"/>
<comment type="pathway">
    <text evidence="6">Purine metabolism; IMP biosynthesis via de novo pathway; 5-amino-1-(5-phospho-D-ribosyl)imidazole from N(2)-formyl-N(1)-(5-phospho-D-ribosyl)glycinamide: step 1/2.</text>
</comment>
<evidence type="ECO:0000256" key="4">
    <source>
        <dbReference type="ARBA" id="ARBA00022755"/>
    </source>
</evidence>
<dbReference type="GO" id="GO:0005524">
    <property type="term" value="F:ATP binding"/>
    <property type="evidence" value="ECO:0007669"/>
    <property type="project" value="UniProtKB-UniRule"/>
</dbReference>
<dbReference type="OrthoDB" id="9799101at2"/>
<comment type="catalytic activity">
    <reaction evidence="6">
        <text>N(2)-formyl-N(1)-(5-phospho-beta-D-ribosyl)glycinamide + L-glutamine + ATP + H2O = 2-formamido-N(1)-(5-O-phospho-beta-D-ribosyl)acetamidine + L-glutamate + ADP + phosphate + H(+)</text>
        <dbReference type="Rhea" id="RHEA:17129"/>
        <dbReference type="ChEBI" id="CHEBI:15377"/>
        <dbReference type="ChEBI" id="CHEBI:15378"/>
        <dbReference type="ChEBI" id="CHEBI:29985"/>
        <dbReference type="ChEBI" id="CHEBI:30616"/>
        <dbReference type="ChEBI" id="CHEBI:43474"/>
        <dbReference type="ChEBI" id="CHEBI:58359"/>
        <dbReference type="ChEBI" id="CHEBI:147286"/>
        <dbReference type="ChEBI" id="CHEBI:147287"/>
        <dbReference type="ChEBI" id="CHEBI:456216"/>
        <dbReference type="EC" id="6.3.5.3"/>
    </reaction>
</comment>
<sequence>MKARVFVTLKSTVLDPQGQTVRSALNGLGHASIAEVRQGKYFEIALADGITTEQARKEIESIAHDVLANPVIEEYRVEIVD</sequence>
<evidence type="ECO:0000256" key="1">
    <source>
        <dbReference type="ARBA" id="ARBA00022490"/>
    </source>
</evidence>
<keyword evidence="1 6" id="KW-0963">Cytoplasm</keyword>
<dbReference type="UniPathway" id="UPA00074">
    <property type="reaction ID" value="UER00128"/>
</dbReference>
<dbReference type="STRING" id="234267.Acid_7304"/>
<organism evidence="7">
    <name type="scientific">Solibacter usitatus (strain Ellin6076)</name>
    <dbReference type="NCBI Taxonomy" id="234267"/>
    <lineage>
        <taxon>Bacteria</taxon>
        <taxon>Pseudomonadati</taxon>
        <taxon>Acidobacteriota</taxon>
        <taxon>Terriglobia</taxon>
        <taxon>Bryobacterales</taxon>
        <taxon>Solibacteraceae</taxon>
        <taxon>Candidatus Solibacter</taxon>
    </lineage>
</organism>
<dbReference type="InterPro" id="IPR003850">
    <property type="entry name" value="PurS"/>
</dbReference>
<comment type="function">
    <text evidence="6">Part of the phosphoribosylformylglycinamidine synthase complex involved in the purines biosynthetic pathway. Catalyzes the ATP-dependent conversion of formylglycinamide ribonucleotide (FGAR) and glutamine to yield formylglycinamidine ribonucleotide (FGAM) and glutamate. The FGAM synthase complex is composed of three subunits. PurQ produces an ammonia molecule by converting glutamine to glutamate. PurL transfers the ammonia molecule to FGAR to form FGAM in an ATP-dependent manner. PurS interacts with PurQ and PurL and is thought to assist in the transfer of the ammonia molecule from PurQ to PurL.</text>
</comment>
<name>Q01Q55_SOLUE</name>
<evidence type="ECO:0000256" key="5">
    <source>
        <dbReference type="ARBA" id="ARBA00022840"/>
    </source>
</evidence>
<keyword evidence="5 6" id="KW-0067">ATP-binding</keyword>
<dbReference type="InterPro" id="IPR036604">
    <property type="entry name" value="PurS-like_sf"/>
</dbReference>
<keyword evidence="4 6" id="KW-0658">Purine biosynthesis</keyword>
<dbReference type="HAMAP" id="MF_01926">
    <property type="entry name" value="PurS"/>
    <property type="match status" value="1"/>
</dbReference>
<dbReference type="Gene3D" id="3.30.1280.10">
    <property type="entry name" value="Phosphoribosylformylglycinamidine synthase subunit PurS"/>
    <property type="match status" value="1"/>
</dbReference>
<comment type="subcellular location">
    <subcellularLocation>
        <location evidence="6">Cytoplasm</location>
    </subcellularLocation>
</comment>